<dbReference type="Gene3D" id="3.30.70.1230">
    <property type="entry name" value="Nucleotide cyclase"/>
    <property type="match status" value="1"/>
</dbReference>
<dbReference type="PROSITE" id="PS50005">
    <property type="entry name" value="TPR"/>
    <property type="match status" value="2"/>
</dbReference>
<dbReference type="RefSeq" id="WP_099556187.1">
    <property type="nucleotide sequence ID" value="NZ_LT960614.1"/>
</dbReference>
<dbReference type="Pfam" id="PF00211">
    <property type="entry name" value="Guanylate_cyc"/>
    <property type="match status" value="1"/>
</dbReference>
<dbReference type="EMBL" id="LT960614">
    <property type="protein sequence ID" value="SON55715.1"/>
    <property type="molecule type" value="Genomic_DNA"/>
</dbReference>
<dbReference type="PANTHER" id="PTHR43081:SF19">
    <property type="entry name" value="PH-SENSITIVE ADENYLATE CYCLASE RV1264"/>
    <property type="match status" value="1"/>
</dbReference>
<dbReference type="InterPro" id="IPR019734">
    <property type="entry name" value="TPR_rpt"/>
</dbReference>
<keyword evidence="4" id="KW-1185">Reference proteome</keyword>
<evidence type="ECO:0000313" key="3">
    <source>
        <dbReference type="EMBL" id="SON55715.1"/>
    </source>
</evidence>
<feature type="domain" description="Guanylate cyclase" evidence="2">
    <location>
        <begin position="7"/>
        <end position="122"/>
    </location>
</feature>
<dbReference type="InterPro" id="IPR001054">
    <property type="entry name" value="A/G_cyclase"/>
</dbReference>
<proteinExistence type="predicted"/>
<dbReference type="Gene3D" id="3.40.50.10070">
    <property type="entry name" value="TolB, N-terminal domain"/>
    <property type="match status" value="1"/>
</dbReference>
<accession>A0A2C9D849</accession>
<organism evidence="3 4">
    <name type="scientific">Hartmannibacter diazotrophicus</name>
    <dbReference type="NCBI Taxonomy" id="1482074"/>
    <lineage>
        <taxon>Bacteria</taxon>
        <taxon>Pseudomonadati</taxon>
        <taxon>Pseudomonadota</taxon>
        <taxon>Alphaproteobacteria</taxon>
        <taxon>Hyphomicrobiales</taxon>
        <taxon>Pleomorphomonadaceae</taxon>
        <taxon>Hartmannibacter</taxon>
    </lineage>
</organism>
<dbReference type="InterPro" id="IPR050697">
    <property type="entry name" value="Adenylyl/Guanylyl_Cyclase_3/4"/>
</dbReference>
<sequence length="584" mass="63769">MKRHLAAVMMADVVAYSRLMEADELGTLTRVKALTEDLVGPAIAKHQGRIVKLLGDGLLAQFPSVADAIECGLSIQSDLNSVEGASEDEERIQLRIGVNLGDIIIDGSDIYGDGVNIAARLQTLADPGSICISGAAFDTVNGKLAEAFEDIGEQTVKNISRPIRVYRMAATRRPAARPSRQTPALSQPDKPSIAVLPFDNMSGDSEQDYLADGVVEALTAALSRIRSFFVIARNSAFVYKGKKVSIPEIGRELGVAYVLEGSVQRAGGRVRITVQLIETEAGAHIWAERYDGSTDDIFDLQDHIAEQVAGALQPSIRLAEIERIRRKPPQDMGAYDYTMRAFRHVWSLEKDDSKKALELILRALEIDPDYPLALALAAWCHAQSSVYTWVDDIETAKAEALSLAERAADLSSDDPLILTVLGTVHTFARNYGTARVMLERAVALDPNAAWAWSRLGWLAVYADRPAEATEHFEKALRLSPVDPMNFNNYAGLASAFQVAGDDSAAAEAFLRALNEKPNALWIHRNLAAAFLGAGRIDEARRSFEIMRQAFPSLTLARFKSAMVFSPRVLDRIGAQLAELGLPEK</sequence>
<keyword evidence="1" id="KW-0802">TPR repeat</keyword>
<dbReference type="GO" id="GO:0004016">
    <property type="term" value="F:adenylate cyclase activity"/>
    <property type="evidence" value="ECO:0007669"/>
    <property type="project" value="UniProtKB-EC"/>
</dbReference>
<dbReference type="PANTHER" id="PTHR43081">
    <property type="entry name" value="ADENYLATE CYCLASE, TERMINAL-DIFFERENTIATION SPECIFIC-RELATED"/>
    <property type="match status" value="1"/>
</dbReference>
<evidence type="ECO:0000256" key="1">
    <source>
        <dbReference type="PROSITE-ProRule" id="PRU00339"/>
    </source>
</evidence>
<dbReference type="SMART" id="SM00028">
    <property type="entry name" value="TPR"/>
    <property type="match status" value="5"/>
</dbReference>
<dbReference type="AlphaFoldDB" id="A0A2C9D849"/>
<dbReference type="InterPro" id="IPR011990">
    <property type="entry name" value="TPR-like_helical_dom_sf"/>
</dbReference>
<name>A0A2C9D849_9HYPH</name>
<dbReference type="SUPFAM" id="SSF48452">
    <property type="entry name" value="TPR-like"/>
    <property type="match status" value="1"/>
</dbReference>
<dbReference type="Gene3D" id="1.25.40.10">
    <property type="entry name" value="Tetratricopeptide repeat domain"/>
    <property type="match status" value="1"/>
</dbReference>
<feature type="repeat" description="TPR" evidence="1">
    <location>
        <begin position="415"/>
        <end position="448"/>
    </location>
</feature>
<keyword evidence="3" id="KW-0456">Lyase</keyword>
<dbReference type="SUPFAM" id="SSF55073">
    <property type="entry name" value="Nucleotide cyclase"/>
    <property type="match status" value="1"/>
</dbReference>
<dbReference type="OrthoDB" id="9807521at2"/>
<gene>
    <name evidence="3" type="ORF">HDIA_2174</name>
</gene>
<dbReference type="EC" id="4.6.1.1" evidence="3"/>
<dbReference type="CDD" id="cd07302">
    <property type="entry name" value="CHD"/>
    <property type="match status" value="1"/>
</dbReference>
<dbReference type="InterPro" id="IPR029787">
    <property type="entry name" value="Nucleotide_cyclase"/>
</dbReference>
<protein>
    <submittedName>
        <fullName evidence="3">pH-sensitive adenylate cyclase</fullName>
        <ecNumber evidence="3">4.6.1.1</ecNumber>
    </submittedName>
</protein>
<dbReference type="Proteomes" id="UP000223606">
    <property type="component" value="Chromosome 1"/>
</dbReference>
<reference evidence="4" key="1">
    <citation type="submission" date="2017-09" db="EMBL/GenBank/DDBJ databases">
        <title>Genome sequence of Nannocystis excedens DSM 71.</title>
        <authorList>
            <person name="Blom J."/>
        </authorList>
    </citation>
    <scope>NUCLEOTIDE SEQUENCE [LARGE SCALE GENOMIC DNA]</scope>
    <source>
        <strain evidence="4">type strain: E19</strain>
    </source>
</reference>
<dbReference type="GO" id="GO:0035556">
    <property type="term" value="P:intracellular signal transduction"/>
    <property type="evidence" value="ECO:0007669"/>
    <property type="project" value="InterPro"/>
</dbReference>
<feature type="repeat" description="TPR" evidence="1">
    <location>
        <begin position="449"/>
        <end position="482"/>
    </location>
</feature>
<dbReference type="GO" id="GO:0006171">
    <property type="term" value="P:cAMP biosynthetic process"/>
    <property type="evidence" value="ECO:0007669"/>
    <property type="project" value="TreeGrafter"/>
</dbReference>
<dbReference type="PROSITE" id="PS50125">
    <property type="entry name" value="GUANYLATE_CYCLASE_2"/>
    <property type="match status" value="1"/>
</dbReference>
<evidence type="ECO:0000313" key="4">
    <source>
        <dbReference type="Proteomes" id="UP000223606"/>
    </source>
</evidence>
<dbReference type="KEGG" id="hdi:HDIA_2174"/>
<evidence type="ECO:0000259" key="2">
    <source>
        <dbReference type="PROSITE" id="PS50125"/>
    </source>
</evidence>